<dbReference type="InterPro" id="IPR050643">
    <property type="entry name" value="Periplasmic_pilus_chap"/>
</dbReference>
<protein>
    <submittedName>
        <fullName evidence="10">Fimbria/pilus periplasmic chaperone</fullName>
    </submittedName>
</protein>
<dbReference type="AlphaFoldDB" id="A0A5M9RD89"/>
<evidence type="ECO:0000256" key="4">
    <source>
        <dbReference type="ARBA" id="ARBA00022729"/>
    </source>
</evidence>
<evidence type="ECO:0000259" key="8">
    <source>
        <dbReference type="Pfam" id="PF00345"/>
    </source>
</evidence>
<evidence type="ECO:0000256" key="1">
    <source>
        <dbReference type="ARBA" id="ARBA00004418"/>
    </source>
</evidence>
<gene>
    <name evidence="10" type="ORF">F4V73_01040</name>
</gene>
<keyword evidence="6" id="KW-0143">Chaperone</keyword>
<dbReference type="InterPro" id="IPR016147">
    <property type="entry name" value="Pili_assmbl_chaperone_N"/>
</dbReference>
<dbReference type="EMBL" id="VXKB01000001">
    <property type="protein sequence ID" value="KAA8718046.1"/>
    <property type="molecule type" value="Genomic_DNA"/>
</dbReference>
<sequence length="236" mass="25871">MNINIKLIKKPLITLLALLSMSPVFSVYASEYGGVALGSTRLIYPIGEKQINLPISNSDKNKVFLIQSWVSNEDGKKTDDFIVTPPLFTLNQNSENILRIIYAGDENLPTDRETLFYLNSKAIPSVKKEDMNGNSLQIATQSVIKLFMRPAGLSFPIDKIPGALRCQIKDNSVLIENPTPYYVTLVNIKSGAESLPGTMASPFTTVTLPLPAHNNKSVSFQTVNDYGATTSSINCP</sequence>
<dbReference type="InterPro" id="IPR008962">
    <property type="entry name" value="PapD-like_sf"/>
</dbReference>
<name>A0A5M9RD89_9GAMM</name>
<organism evidence="10 11">
    <name type="scientific">Morganella psychrotolerans</name>
    <dbReference type="NCBI Taxonomy" id="368603"/>
    <lineage>
        <taxon>Bacteria</taxon>
        <taxon>Pseudomonadati</taxon>
        <taxon>Pseudomonadota</taxon>
        <taxon>Gammaproteobacteria</taxon>
        <taxon>Enterobacterales</taxon>
        <taxon>Morganellaceae</taxon>
        <taxon>Morganella</taxon>
    </lineage>
</organism>
<comment type="subcellular location">
    <subcellularLocation>
        <location evidence="1">Periplasm</location>
    </subcellularLocation>
</comment>
<dbReference type="Pfam" id="PF00345">
    <property type="entry name" value="PapD_N"/>
    <property type="match status" value="1"/>
</dbReference>
<feature type="chain" id="PRO_5024455878" evidence="7">
    <location>
        <begin position="30"/>
        <end position="236"/>
    </location>
</feature>
<keyword evidence="4 7" id="KW-0732">Signal</keyword>
<evidence type="ECO:0000256" key="3">
    <source>
        <dbReference type="ARBA" id="ARBA00022558"/>
    </source>
</evidence>
<evidence type="ECO:0000256" key="5">
    <source>
        <dbReference type="ARBA" id="ARBA00022764"/>
    </source>
</evidence>
<evidence type="ECO:0000313" key="11">
    <source>
        <dbReference type="Proteomes" id="UP000322181"/>
    </source>
</evidence>
<evidence type="ECO:0000256" key="7">
    <source>
        <dbReference type="SAM" id="SignalP"/>
    </source>
</evidence>
<comment type="similarity">
    <text evidence="2">Belongs to the periplasmic pilus chaperone family.</text>
</comment>
<dbReference type="Proteomes" id="UP000322181">
    <property type="component" value="Unassembled WGS sequence"/>
</dbReference>
<dbReference type="PANTHER" id="PTHR30251">
    <property type="entry name" value="PILUS ASSEMBLY CHAPERONE"/>
    <property type="match status" value="1"/>
</dbReference>
<evidence type="ECO:0000259" key="9">
    <source>
        <dbReference type="Pfam" id="PF02753"/>
    </source>
</evidence>
<keyword evidence="3" id="KW-1029">Fimbrium biogenesis</keyword>
<dbReference type="PANTHER" id="PTHR30251:SF0">
    <property type="entry name" value="FIMBRIAL CHAPERONE PROTEIN ELFD-RELATED"/>
    <property type="match status" value="1"/>
</dbReference>
<evidence type="ECO:0000313" key="10">
    <source>
        <dbReference type="EMBL" id="KAA8718046.1"/>
    </source>
</evidence>
<evidence type="ECO:0000256" key="2">
    <source>
        <dbReference type="ARBA" id="ARBA00007399"/>
    </source>
</evidence>
<dbReference type="SUPFAM" id="SSF49584">
    <property type="entry name" value="Periplasmic chaperone C-domain"/>
    <property type="match status" value="1"/>
</dbReference>
<feature type="domain" description="Pili assembly chaperone N-terminal" evidence="8">
    <location>
        <begin position="34"/>
        <end position="153"/>
    </location>
</feature>
<feature type="domain" description="Pili assembly chaperone C-terminal" evidence="9">
    <location>
        <begin position="175"/>
        <end position="230"/>
    </location>
</feature>
<dbReference type="FunFam" id="2.60.40.10:FF:000458">
    <property type="entry name" value="Molecular chaperone FimC"/>
    <property type="match status" value="1"/>
</dbReference>
<dbReference type="GO" id="GO:0030288">
    <property type="term" value="C:outer membrane-bounded periplasmic space"/>
    <property type="evidence" value="ECO:0007669"/>
    <property type="project" value="InterPro"/>
</dbReference>
<dbReference type="SUPFAM" id="SSF49354">
    <property type="entry name" value="PapD-like"/>
    <property type="match status" value="1"/>
</dbReference>
<dbReference type="InterPro" id="IPR001829">
    <property type="entry name" value="Pili_assmbl_chaperone_bac"/>
</dbReference>
<dbReference type="InterPro" id="IPR013783">
    <property type="entry name" value="Ig-like_fold"/>
</dbReference>
<dbReference type="Pfam" id="PF02753">
    <property type="entry name" value="PapD_C"/>
    <property type="match status" value="1"/>
</dbReference>
<evidence type="ECO:0000256" key="6">
    <source>
        <dbReference type="ARBA" id="ARBA00023186"/>
    </source>
</evidence>
<dbReference type="InterPro" id="IPR016148">
    <property type="entry name" value="Pili_assmbl_chaperone_C"/>
</dbReference>
<keyword evidence="5" id="KW-0574">Periplasm</keyword>
<accession>A0A5M9RD89</accession>
<dbReference type="Gene3D" id="2.60.40.10">
    <property type="entry name" value="Immunoglobulins"/>
    <property type="match status" value="2"/>
</dbReference>
<proteinExistence type="inferred from homology"/>
<feature type="signal peptide" evidence="7">
    <location>
        <begin position="1"/>
        <end position="29"/>
    </location>
</feature>
<comment type="caution">
    <text evidence="10">The sequence shown here is derived from an EMBL/GenBank/DDBJ whole genome shotgun (WGS) entry which is preliminary data.</text>
</comment>
<dbReference type="GO" id="GO:0071555">
    <property type="term" value="P:cell wall organization"/>
    <property type="evidence" value="ECO:0007669"/>
    <property type="project" value="InterPro"/>
</dbReference>
<reference evidence="10 11" key="1">
    <citation type="submission" date="2019-09" db="EMBL/GenBank/DDBJ databases">
        <title>Draft genome sequence of various Type strains from the CCUG.</title>
        <authorList>
            <person name="Pineiro-Iglesias B."/>
            <person name="Tunovic T."/>
            <person name="Unosson C."/>
            <person name="Inganas E."/>
            <person name="Ohlen M."/>
            <person name="Cardew S."/>
            <person name="Jensie-Markopoulos S."/>
            <person name="Salva-Serra F."/>
            <person name="Jaen-Luchoro D."/>
            <person name="Karlsson R."/>
            <person name="Svensson-Stadler L."/>
            <person name="Chun J."/>
            <person name="Moore E."/>
        </authorList>
    </citation>
    <scope>NUCLEOTIDE SEQUENCE [LARGE SCALE GENOMIC DNA]</scope>
    <source>
        <strain evidence="10 11">CCUG 53682T</strain>
    </source>
</reference>
<dbReference type="InterPro" id="IPR036316">
    <property type="entry name" value="Pili_assmbl_chap_C_dom_sf"/>
</dbReference>
<dbReference type="PRINTS" id="PR00969">
    <property type="entry name" value="CHAPERONPILI"/>
</dbReference>